<reference evidence="2" key="2">
    <citation type="submission" date="2022-01" db="EMBL/GenBank/DDBJ databases">
        <authorList>
            <person name="Yamashiro T."/>
            <person name="Shiraishi A."/>
            <person name="Satake H."/>
            <person name="Nakayama K."/>
        </authorList>
    </citation>
    <scope>NUCLEOTIDE SEQUENCE</scope>
</reference>
<name>A0ABQ4XYR9_9ASTR</name>
<evidence type="ECO:0000313" key="3">
    <source>
        <dbReference type="Proteomes" id="UP001151760"/>
    </source>
</evidence>
<reference evidence="2" key="1">
    <citation type="journal article" date="2022" name="Int. J. Mol. Sci.">
        <title>Draft Genome of Tanacetum Coccineum: Genomic Comparison of Closely Related Tanacetum-Family Plants.</title>
        <authorList>
            <person name="Yamashiro T."/>
            <person name="Shiraishi A."/>
            <person name="Nakayama K."/>
            <person name="Satake H."/>
        </authorList>
    </citation>
    <scope>NUCLEOTIDE SEQUENCE</scope>
</reference>
<dbReference type="PANTHER" id="PTHR11439:SF483">
    <property type="entry name" value="PEPTIDE SYNTHASE GLIP-LIKE, PUTATIVE (AFU_ORTHOLOGUE AFUA_3G12920)-RELATED"/>
    <property type="match status" value="1"/>
</dbReference>
<organism evidence="2 3">
    <name type="scientific">Tanacetum coccineum</name>
    <dbReference type="NCBI Taxonomy" id="301880"/>
    <lineage>
        <taxon>Eukaryota</taxon>
        <taxon>Viridiplantae</taxon>
        <taxon>Streptophyta</taxon>
        <taxon>Embryophyta</taxon>
        <taxon>Tracheophyta</taxon>
        <taxon>Spermatophyta</taxon>
        <taxon>Magnoliopsida</taxon>
        <taxon>eudicotyledons</taxon>
        <taxon>Gunneridae</taxon>
        <taxon>Pentapetalae</taxon>
        <taxon>asterids</taxon>
        <taxon>campanulids</taxon>
        <taxon>Asterales</taxon>
        <taxon>Asteraceae</taxon>
        <taxon>Asteroideae</taxon>
        <taxon>Anthemideae</taxon>
        <taxon>Anthemidinae</taxon>
        <taxon>Tanacetum</taxon>
    </lineage>
</organism>
<comment type="caution">
    <text evidence="2">The sequence shown here is derived from an EMBL/GenBank/DDBJ whole genome shotgun (WGS) entry which is preliminary data.</text>
</comment>
<keyword evidence="3" id="KW-1185">Reference proteome</keyword>
<evidence type="ECO:0000313" key="2">
    <source>
        <dbReference type="EMBL" id="GJS69942.1"/>
    </source>
</evidence>
<dbReference type="EMBL" id="BQNB010009899">
    <property type="protein sequence ID" value="GJS69942.1"/>
    <property type="molecule type" value="Genomic_DNA"/>
</dbReference>
<accession>A0ABQ4XYR9</accession>
<gene>
    <name evidence="2" type="ORF">Tco_0702783</name>
</gene>
<proteinExistence type="predicted"/>
<evidence type="ECO:0000259" key="1">
    <source>
        <dbReference type="Pfam" id="PF07727"/>
    </source>
</evidence>
<dbReference type="CDD" id="cd09272">
    <property type="entry name" value="RNase_HI_RT_Ty1"/>
    <property type="match status" value="1"/>
</dbReference>
<dbReference type="PANTHER" id="PTHR11439">
    <property type="entry name" value="GAG-POL-RELATED RETROTRANSPOSON"/>
    <property type="match status" value="1"/>
</dbReference>
<dbReference type="InterPro" id="IPR013103">
    <property type="entry name" value="RVT_2"/>
</dbReference>
<sequence>MDVKSAFLNGKLKEEVYVKQPPSFESSEFPNHVCKLDKALYGLKQSPRAWYLNGTPSLGLCAKKQQFVSMSSAEAEYVATAGCCANILWMKSQLSNYDIIYEKVPIFCNNTSVIAISNNAVRHSRTKHIDIRLYQKQHFNGQCTWSDGSFMPERLAWVCGD</sequence>
<dbReference type="Proteomes" id="UP001151760">
    <property type="component" value="Unassembled WGS sequence"/>
</dbReference>
<protein>
    <submittedName>
        <fullName evidence="2">Retrovirus-related pol polyprotein from transposon TNT 1-94</fullName>
    </submittedName>
</protein>
<dbReference type="Pfam" id="PF07727">
    <property type="entry name" value="RVT_2"/>
    <property type="match status" value="1"/>
</dbReference>
<feature type="domain" description="Reverse transcriptase Ty1/copia-type" evidence="1">
    <location>
        <begin position="1"/>
        <end position="53"/>
    </location>
</feature>